<keyword evidence="2" id="KW-1185">Reference proteome</keyword>
<dbReference type="EMBL" id="JAQOSO010000052">
    <property type="protein sequence ID" value="MDJ1174292.1"/>
    <property type="molecule type" value="Genomic_DNA"/>
</dbReference>
<dbReference type="RefSeq" id="WP_283766623.1">
    <property type="nucleotide sequence ID" value="NZ_JAQOSO010000052.1"/>
</dbReference>
<dbReference type="NCBIfam" id="NF033431">
    <property type="entry name" value="cinnamycin_RiPP"/>
    <property type="match status" value="1"/>
</dbReference>
<evidence type="ECO:0000313" key="1">
    <source>
        <dbReference type="EMBL" id="MDJ1174292.1"/>
    </source>
</evidence>
<protein>
    <submittedName>
        <fullName evidence="1">Cinnamycin family lantibiotic</fullName>
    </submittedName>
</protein>
<dbReference type="Pfam" id="PF19398">
    <property type="entry name" value="DurB-like"/>
    <property type="match status" value="1"/>
</dbReference>
<dbReference type="Proteomes" id="UP001235849">
    <property type="component" value="Unassembled WGS sequence"/>
</dbReference>
<proteinExistence type="predicted"/>
<name>A0ABT7B645_9CYAN</name>
<sequence length="95" mass="10384">MTTILIEHSPSNYLEQLLNQAAVDAEFRSELLKNPEAFGLSSDTELAIPTSVEQQDESFFEWFDDALGELNIAAQCGTSCNKGPITIVCDGNTTK</sequence>
<dbReference type="InterPro" id="IPR048275">
    <property type="entry name" value="Cinnamycin_RiPP"/>
</dbReference>
<reference evidence="1 2" key="1">
    <citation type="submission" date="2023-01" db="EMBL/GenBank/DDBJ databases">
        <title>Novel diversity within Roseofilum (Cyanobacteria; Desertifilaceae) from marine benthic mats with descriptions of four novel species.</title>
        <authorList>
            <person name="Wang Y."/>
            <person name="Berthold D.E."/>
            <person name="Hu J."/>
            <person name="Lefler F.W."/>
            <person name="Laughinghouse H.D. IV."/>
        </authorList>
    </citation>
    <scope>NUCLEOTIDE SEQUENCE [LARGE SCALE GENOMIC DNA]</scope>
    <source>
        <strain evidence="1 2">BLCC-M114</strain>
    </source>
</reference>
<gene>
    <name evidence="1" type="ORF">PMG25_09320</name>
</gene>
<comment type="caution">
    <text evidence="1">The sequence shown here is derived from an EMBL/GenBank/DDBJ whole genome shotgun (WGS) entry which is preliminary data.</text>
</comment>
<evidence type="ECO:0000313" key="2">
    <source>
        <dbReference type="Proteomes" id="UP001235849"/>
    </source>
</evidence>
<dbReference type="InterPro" id="IPR046016">
    <property type="entry name" value="Dur/DurB-like"/>
</dbReference>
<accession>A0ABT7B645</accession>
<organism evidence="1 2">
    <name type="scientific">Roseofilum capinflatum BLCC-M114</name>
    <dbReference type="NCBI Taxonomy" id="3022440"/>
    <lineage>
        <taxon>Bacteria</taxon>
        <taxon>Bacillati</taxon>
        <taxon>Cyanobacteriota</taxon>
        <taxon>Cyanophyceae</taxon>
        <taxon>Desertifilales</taxon>
        <taxon>Desertifilaceae</taxon>
        <taxon>Roseofilum</taxon>
        <taxon>Roseofilum capinflatum</taxon>
    </lineage>
</organism>